<comment type="pathway">
    <text evidence="3">Protein modification; protein ubiquitination.</text>
</comment>
<dbReference type="InterPro" id="IPR043136">
    <property type="entry name" value="B30.2/SPRY_sf"/>
</dbReference>
<evidence type="ECO:0000256" key="14">
    <source>
        <dbReference type="ARBA" id="ARBA00023054"/>
    </source>
</evidence>
<dbReference type="InterPro" id="IPR013083">
    <property type="entry name" value="Znf_RING/FYVE/PHD"/>
</dbReference>
<dbReference type="PROSITE" id="PS50188">
    <property type="entry name" value="B302_SPRY"/>
    <property type="match status" value="1"/>
</dbReference>
<dbReference type="InterPro" id="IPR017907">
    <property type="entry name" value="Znf_RING_CS"/>
</dbReference>
<dbReference type="Proteomes" id="UP001652642">
    <property type="component" value="Chromosome 2"/>
</dbReference>
<evidence type="ECO:0000256" key="7">
    <source>
        <dbReference type="ARBA" id="ARBA00022490"/>
    </source>
</evidence>
<evidence type="ECO:0000256" key="12">
    <source>
        <dbReference type="ARBA" id="ARBA00022786"/>
    </source>
</evidence>
<keyword evidence="11 16" id="KW-0863">Zinc-finger</keyword>
<comment type="subcellular location">
    <subcellularLocation>
        <location evidence="2">Cytoplasm</location>
    </subcellularLocation>
</comment>
<dbReference type="Pfam" id="PF13445">
    <property type="entry name" value="zf-RING_UBOX"/>
    <property type="match status" value="1"/>
</dbReference>
<evidence type="ECO:0000256" key="11">
    <source>
        <dbReference type="ARBA" id="ARBA00022771"/>
    </source>
</evidence>
<comment type="function">
    <text evidence="15">Neurotoxin that produces dose-dependent hypolocomotion and hyperalgesia in mice. May directly act on the central nervous system, as it is 6500-fold more potent when administered intracerebroventricularly than intraperitoneal.</text>
</comment>
<dbReference type="SUPFAM" id="SSF57845">
    <property type="entry name" value="B-box zinc-binding domain"/>
    <property type="match status" value="1"/>
</dbReference>
<evidence type="ECO:0000256" key="1">
    <source>
        <dbReference type="ARBA" id="ARBA00000900"/>
    </source>
</evidence>
<dbReference type="PANTHER" id="PTHR24103">
    <property type="entry name" value="E3 UBIQUITIN-PROTEIN LIGASE TRIM"/>
    <property type="match status" value="1"/>
</dbReference>
<evidence type="ECO:0000256" key="8">
    <source>
        <dbReference type="ARBA" id="ARBA00022679"/>
    </source>
</evidence>
<dbReference type="InterPro" id="IPR001870">
    <property type="entry name" value="B30.2/SPRY"/>
</dbReference>
<evidence type="ECO:0000256" key="13">
    <source>
        <dbReference type="ARBA" id="ARBA00022833"/>
    </source>
</evidence>
<keyword evidence="21" id="KW-1185">Reference proteome</keyword>
<dbReference type="SMART" id="SM00449">
    <property type="entry name" value="SPRY"/>
    <property type="match status" value="1"/>
</dbReference>
<evidence type="ECO:0000256" key="6">
    <source>
        <dbReference type="ARBA" id="ARBA00012483"/>
    </source>
</evidence>
<name>A0ABM5FHG1_9SAUR</name>
<dbReference type="InterPro" id="IPR006574">
    <property type="entry name" value="PRY"/>
</dbReference>
<gene>
    <name evidence="22" type="primary">LOC110070825</name>
</gene>
<keyword evidence="9" id="KW-0800">Toxin</keyword>
<evidence type="ECO:0000313" key="21">
    <source>
        <dbReference type="Proteomes" id="UP001652642"/>
    </source>
</evidence>
<evidence type="ECO:0000256" key="5">
    <source>
        <dbReference type="ARBA" id="ARBA00009651"/>
    </source>
</evidence>
<keyword evidence="8" id="KW-0808">Transferase</keyword>
<evidence type="ECO:0000256" key="9">
    <source>
        <dbReference type="ARBA" id="ARBA00022699"/>
    </source>
</evidence>
<dbReference type="InterPro" id="IPR027370">
    <property type="entry name" value="Znf-RING_euk"/>
</dbReference>
<dbReference type="CDD" id="cd12888">
    <property type="entry name" value="SPRY_PRY_TRIM7_like"/>
    <property type="match status" value="1"/>
</dbReference>
<reference evidence="22" key="2">
    <citation type="submission" date="2025-08" db="UniProtKB">
        <authorList>
            <consortium name="RefSeq"/>
        </authorList>
    </citation>
    <scope>IDENTIFICATION</scope>
</reference>
<evidence type="ECO:0000256" key="17">
    <source>
        <dbReference type="SAM" id="Coils"/>
    </source>
</evidence>
<dbReference type="InterPro" id="IPR013320">
    <property type="entry name" value="ConA-like_dom_sf"/>
</dbReference>
<keyword evidence="9" id="KW-0528">Neurotoxin</keyword>
<feature type="domain" description="B box-type" evidence="19">
    <location>
        <begin position="91"/>
        <end position="132"/>
    </location>
</feature>
<dbReference type="PRINTS" id="PR01407">
    <property type="entry name" value="BUTYPHLNCDUF"/>
</dbReference>
<sequence length="464" mass="53429">MAVTSGHSLRGLCEEAICSICLDYFKDPVIVIKCGHNFCRACLTQYWAGFWAGEASCPQCREKVPRTLIPNRHLANLAEKLSYLEGEKAKEKRGACEKHQEPLKLFCQDDQALICVVCDRAKEHREHQVVPLEEAAQEYQGLIAGRLELLKKERAEITKYKEETEKESQALLKQTKVEMQEMKAEFRKLRQALEEQETLLLAQMADIEKEIARKRDEHLDRLSEELSSLGGLIQEMEQKRQQLPGELLQDVRRLLQSSERKKPFQNPEPFPPELKWKIWDICDRNASLASTEEQIRANVTLDPDTANLFLVLSEDRKSVRYGDRDQDLPNNPERFDLHPFVLGCERFTAGRHYWEVIVETEEQWAVGVARKSVRRKDYVELSTVEGIWAMGKWADDYSVNGHVLSLSGKLKRIRISLNFEGHRVAFYDADTGSHLYTFYGASFSGETLLPFFYVWGKACLSISP</sequence>
<dbReference type="InterPro" id="IPR003877">
    <property type="entry name" value="SPRY_dom"/>
</dbReference>
<keyword evidence="13" id="KW-0862">Zinc</keyword>
<dbReference type="EC" id="2.3.2.27" evidence="6"/>
<reference evidence="21" key="1">
    <citation type="submission" date="2025-05" db="UniProtKB">
        <authorList>
            <consortium name="RefSeq"/>
        </authorList>
    </citation>
    <scope>NUCLEOTIDE SEQUENCE [LARGE SCALE GENOMIC DNA]</scope>
</reference>
<dbReference type="Gene3D" id="2.60.120.920">
    <property type="match status" value="1"/>
</dbReference>
<evidence type="ECO:0000259" key="18">
    <source>
        <dbReference type="PROSITE" id="PS50089"/>
    </source>
</evidence>
<dbReference type="InterPro" id="IPR003879">
    <property type="entry name" value="Butyrophylin_SPRY"/>
</dbReference>
<evidence type="ECO:0000259" key="19">
    <source>
        <dbReference type="PROSITE" id="PS50119"/>
    </source>
</evidence>
<dbReference type="Gene3D" id="3.30.40.10">
    <property type="entry name" value="Zinc/RING finger domain, C3HC4 (zinc finger)"/>
    <property type="match status" value="1"/>
</dbReference>
<dbReference type="Pfam" id="PF00643">
    <property type="entry name" value="zf-B_box"/>
    <property type="match status" value="1"/>
</dbReference>
<dbReference type="PROSITE" id="PS50089">
    <property type="entry name" value="ZF_RING_2"/>
    <property type="match status" value="1"/>
</dbReference>
<dbReference type="SMART" id="SM00589">
    <property type="entry name" value="PRY"/>
    <property type="match status" value="1"/>
</dbReference>
<comment type="similarity">
    <text evidence="4">Belongs to the TRIM/RBCC family.</text>
</comment>
<comment type="catalytic activity">
    <reaction evidence="1">
        <text>S-ubiquitinyl-[E2 ubiquitin-conjugating enzyme]-L-cysteine + [acceptor protein]-L-lysine = [E2 ubiquitin-conjugating enzyme]-L-cysteine + N(6)-ubiquitinyl-[acceptor protein]-L-lysine.</text>
        <dbReference type="EC" id="2.3.2.27"/>
    </reaction>
</comment>
<protein>
    <recommendedName>
        <fullName evidence="6">RING-type E3 ubiquitin transferase</fullName>
        <ecNumber evidence="6">2.3.2.27</ecNumber>
    </recommendedName>
</protein>
<evidence type="ECO:0000256" key="4">
    <source>
        <dbReference type="ARBA" id="ARBA00008518"/>
    </source>
</evidence>
<dbReference type="InterPro" id="IPR000315">
    <property type="entry name" value="Znf_B-box"/>
</dbReference>
<evidence type="ECO:0000259" key="20">
    <source>
        <dbReference type="PROSITE" id="PS50188"/>
    </source>
</evidence>
<evidence type="ECO:0000256" key="2">
    <source>
        <dbReference type="ARBA" id="ARBA00004496"/>
    </source>
</evidence>
<proteinExistence type="inferred from homology"/>
<dbReference type="InterPro" id="IPR050143">
    <property type="entry name" value="TRIM/RBCC"/>
</dbReference>
<dbReference type="Pfam" id="PF00622">
    <property type="entry name" value="SPRY"/>
    <property type="match status" value="1"/>
</dbReference>
<keyword evidence="7" id="KW-0963">Cytoplasm</keyword>
<dbReference type="PRINTS" id="PR01406">
    <property type="entry name" value="BBOXZNFINGER"/>
</dbReference>
<dbReference type="PROSITE" id="PS00518">
    <property type="entry name" value="ZF_RING_1"/>
    <property type="match status" value="1"/>
</dbReference>
<evidence type="ECO:0000256" key="16">
    <source>
        <dbReference type="PROSITE-ProRule" id="PRU00024"/>
    </source>
</evidence>
<keyword evidence="10" id="KW-0479">Metal-binding</keyword>
<keyword evidence="12" id="KW-0833">Ubl conjugation pathway</keyword>
<organism evidence="21 22">
    <name type="scientific">Pogona vitticeps</name>
    <name type="common">central bearded dragon</name>
    <dbReference type="NCBI Taxonomy" id="103695"/>
    <lineage>
        <taxon>Eukaryota</taxon>
        <taxon>Metazoa</taxon>
        <taxon>Chordata</taxon>
        <taxon>Craniata</taxon>
        <taxon>Vertebrata</taxon>
        <taxon>Euteleostomi</taxon>
        <taxon>Lepidosauria</taxon>
        <taxon>Squamata</taxon>
        <taxon>Bifurcata</taxon>
        <taxon>Unidentata</taxon>
        <taxon>Episquamata</taxon>
        <taxon>Toxicofera</taxon>
        <taxon>Iguania</taxon>
        <taxon>Acrodonta</taxon>
        <taxon>Agamidae</taxon>
        <taxon>Amphibolurinae</taxon>
        <taxon>Pogona</taxon>
    </lineage>
</organism>
<evidence type="ECO:0000256" key="15">
    <source>
        <dbReference type="ARBA" id="ARBA00034460"/>
    </source>
</evidence>
<dbReference type="Gene3D" id="3.30.160.60">
    <property type="entry name" value="Classic Zinc Finger"/>
    <property type="match status" value="1"/>
</dbReference>
<dbReference type="InterPro" id="IPR020457">
    <property type="entry name" value="Znf_B-box_chordata"/>
</dbReference>
<comment type="similarity">
    <text evidence="5">Belongs to the ohanin/vespryn family.</text>
</comment>
<dbReference type="InterPro" id="IPR001841">
    <property type="entry name" value="Znf_RING"/>
</dbReference>
<dbReference type="SUPFAM" id="SSF49899">
    <property type="entry name" value="Concanavalin A-like lectins/glucanases"/>
    <property type="match status" value="1"/>
</dbReference>
<keyword evidence="14 17" id="KW-0175">Coiled coil</keyword>
<feature type="domain" description="RING-type" evidence="18">
    <location>
        <begin position="18"/>
        <end position="61"/>
    </location>
</feature>
<evidence type="ECO:0000256" key="10">
    <source>
        <dbReference type="ARBA" id="ARBA00022723"/>
    </source>
</evidence>
<dbReference type="PROSITE" id="PS50119">
    <property type="entry name" value="ZF_BBOX"/>
    <property type="match status" value="1"/>
</dbReference>
<dbReference type="Pfam" id="PF13765">
    <property type="entry name" value="PRY"/>
    <property type="match status" value="1"/>
</dbReference>
<dbReference type="GeneID" id="110070825"/>
<feature type="domain" description="B30.2/SPRY" evidence="20">
    <location>
        <begin position="279"/>
        <end position="464"/>
    </location>
</feature>
<feature type="coiled-coil region" evidence="17">
    <location>
        <begin position="147"/>
        <end position="239"/>
    </location>
</feature>
<evidence type="ECO:0000256" key="3">
    <source>
        <dbReference type="ARBA" id="ARBA00004906"/>
    </source>
</evidence>
<dbReference type="SUPFAM" id="SSF57850">
    <property type="entry name" value="RING/U-box"/>
    <property type="match status" value="1"/>
</dbReference>
<dbReference type="RefSeq" id="XP_072844846.1">
    <property type="nucleotide sequence ID" value="XM_072988745.1"/>
</dbReference>
<dbReference type="CDD" id="cd19762">
    <property type="entry name" value="Bbox2_TRIM7-like"/>
    <property type="match status" value="1"/>
</dbReference>
<dbReference type="SMART" id="SM00336">
    <property type="entry name" value="BBOX"/>
    <property type="match status" value="1"/>
</dbReference>
<dbReference type="SMART" id="SM00184">
    <property type="entry name" value="RING"/>
    <property type="match status" value="1"/>
</dbReference>
<evidence type="ECO:0000313" key="22">
    <source>
        <dbReference type="RefSeq" id="XP_072844846.1"/>
    </source>
</evidence>
<accession>A0ABM5FHG1</accession>